<dbReference type="Gene3D" id="1.10.10.10">
    <property type="entry name" value="Winged helix-like DNA-binding domain superfamily/Winged helix DNA-binding domain"/>
    <property type="match status" value="1"/>
</dbReference>
<dbReference type="InterPro" id="IPR036390">
    <property type="entry name" value="WH_DNA-bd_sf"/>
</dbReference>
<name>A0A4R4WBT4_9ACTN</name>
<feature type="compositionally biased region" description="Polar residues" evidence="1">
    <location>
        <begin position="31"/>
        <end position="49"/>
    </location>
</feature>
<dbReference type="AlphaFoldDB" id="A0A4R4WBT4"/>
<evidence type="ECO:0000313" key="2">
    <source>
        <dbReference type="EMBL" id="TDD16318.1"/>
    </source>
</evidence>
<dbReference type="EMBL" id="SMKR01000179">
    <property type="protein sequence ID" value="TDD16318.1"/>
    <property type="molecule type" value="Genomic_DNA"/>
</dbReference>
<comment type="caution">
    <text evidence="2">The sequence shown here is derived from an EMBL/GenBank/DDBJ whole genome shotgun (WGS) entry which is preliminary data.</text>
</comment>
<dbReference type="Proteomes" id="UP000295172">
    <property type="component" value="Unassembled WGS sequence"/>
</dbReference>
<sequence length="49" mass="5164">MASQTTATVIHRLKAAGHVERLKSRSDGRSTRLQVSAAPTSVGSSSGRR</sequence>
<evidence type="ECO:0000313" key="3">
    <source>
        <dbReference type="Proteomes" id="UP000295172"/>
    </source>
</evidence>
<evidence type="ECO:0008006" key="4">
    <source>
        <dbReference type="Google" id="ProtNLM"/>
    </source>
</evidence>
<feature type="compositionally biased region" description="Basic and acidic residues" evidence="1">
    <location>
        <begin position="19"/>
        <end position="30"/>
    </location>
</feature>
<feature type="region of interest" description="Disordered" evidence="1">
    <location>
        <begin position="19"/>
        <end position="49"/>
    </location>
</feature>
<protein>
    <recommendedName>
        <fullName evidence="4">MarR family transcriptional regulator</fullName>
    </recommendedName>
</protein>
<accession>A0A4R4WBT4</accession>
<keyword evidence="3" id="KW-1185">Reference proteome</keyword>
<dbReference type="OrthoDB" id="162531at2"/>
<gene>
    <name evidence="2" type="ORF">E1218_30040</name>
</gene>
<dbReference type="InterPro" id="IPR036388">
    <property type="entry name" value="WH-like_DNA-bd_sf"/>
</dbReference>
<evidence type="ECO:0000256" key="1">
    <source>
        <dbReference type="SAM" id="MobiDB-lite"/>
    </source>
</evidence>
<proteinExistence type="predicted"/>
<dbReference type="SUPFAM" id="SSF46785">
    <property type="entry name" value="Winged helix' DNA-binding domain"/>
    <property type="match status" value="1"/>
</dbReference>
<reference evidence="2 3" key="1">
    <citation type="submission" date="2019-02" db="EMBL/GenBank/DDBJ databases">
        <title>Draft genome sequences of novel Actinobacteria.</title>
        <authorList>
            <person name="Sahin N."/>
            <person name="Ay H."/>
            <person name="Saygin H."/>
        </authorList>
    </citation>
    <scope>NUCLEOTIDE SEQUENCE [LARGE SCALE GENOMIC DNA]</scope>
    <source>
        <strain evidence="2 3">16K104</strain>
    </source>
</reference>
<organism evidence="2 3">
    <name type="scientific">Kribbella turkmenica</name>
    <dbReference type="NCBI Taxonomy" id="2530375"/>
    <lineage>
        <taxon>Bacteria</taxon>
        <taxon>Bacillati</taxon>
        <taxon>Actinomycetota</taxon>
        <taxon>Actinomycetes</taxon>
        <taxon>Propionibacteriales</taxon>
        <taxon>Kribbellaceae</taxon>
        <taxon>Kribbella</taxon>
    </lineage>
</organism>